<feature type="compositionally biased region" description="Acidic residues" evidence="1">
    <location>
        <begin position="207"/>
        <end position="216"/>
    </location>
</feature>
<evidence type="ECO:0000313" key="2">
    <source>
        <dbReference type="EMBL" id="CRK41911.1"/>
    </source>
</evidence>
<accession>A0A0G4N5N0</accession>
<organism evidence="2 3">
    <name type="scientific">Verticillium longisporum</name>
    <name type="common">Verticillium dahliae var. longisporum</name>
    <dbReference type="NCBI Taxonomy" id="100787"/>
    <lineage>
        <taxon>Eukaryota</taxon>
        <taxon>Fungi</taxon>
        <taxon>Dikarya</taxon>
        <taxon>Ascomycota</taxon>
        <taxon>Pezizomycotina</taxon>
        <taxon>Sordariomycetes</taxon>
        <taxon>Hypocreomycetidae</taxon>
        <taxon>Glomerellales</taxon>
        <taxon>Plectosphaerellaceae</taxon>
        <taxon>Verticillium</taxon>
    </lineage>
</organism>
<reference evidence="3" key="1">
    <citation type="submission" date="2015-05" db="EMBL/GenBank/DDBJ databases">
        <authorList>
            <person name="Fogelqvist Johan"/>
        </authorList>
    </citation>
    <scope>NUCLEOTIDE SEQUENCE [LARGE SCALE GENOMIC DNA]</scope>
</reference>
<dbReference type="AlphaFoldDB" id="A0A0G4N5N0"/>
<evidence type="ECO:0000313" key="3">
    <source>
        <dbReference type="Proteomes" id="UP000045706"/>
    </source>
</evidence>
<sequence length="246" mass="27586">MCWRWKDVSSCFMIVDSAVDVGVFFAKEGSEDGAHEPLASHLPKTAGGEILFTLRSLDAIEKLAGSGRTILRIPVMRRSRRYKFCKRSLTKKWTKRLRLTSFALNHIPLASIKHQPTSTGAVREVLLRHGLLRSDERDLGRRDGVSNSVVVTSQVTFEQIRRERPQAAKLLSSMSFFQAQNIPESVLHAYDDAESGEEVGNRRSGEDADADTDDVDTLETSRTTLVYYGAIRSLLQQRQGSTRCTL</sequence>
<feature type="region of interest" description="Disordered" evidence="1">
    <location>
        <begin position="193"/>
        <end position="216"/>
    </location>
</feature>
<proteinExistence type="predicted"/>
<dbReference type="Proteomes" id="UP000045706">
    <property type="component" value="Unassembled WGS sequence"/>
</dbReference>
<name>A0A0G4N5N0_VERLO</name>
<dbReference type="EMBL" id="CVQI01032640">
    <property type="protein sequence ID" value="CRK41911.1"/>
    <property type="molecule type" value="Genomic_DNA"/>
</dbReference>
<protein>
    <submittedName>
        <fullName evidence="2">Uncharacterized protein</fullName>
    </submittedName>
</protein>
<gene>
    <name evidence="2" type="ORF">BN1723_015989</name>
</gene>
<evidence type="ECO:0000256" key="1">
    <source>
        <dbReference type="SAM" id="MobiDB-lite"/>
    </source>
</evidence>